<dbReference type="InParanoid" id="A0A2T3A3L0"/>
<dbReference type="Pfam" id="PF21203">
    <property type="entry name" value="ECM10"/>
    <property type="match status" value="1"/>
</dbReference>
<proteinExistence type="predicted"/>
<sequence>MRLFNIASAVLAAGSFASADSQTAQIYIQAVGVTSSPVPLAEITYDVSSLDISPSVTSYEAPELPESASLVRIGLYDSRAKAWSGSTSVASVDNFEKGYAPHFLLSVDAINEGGNTADEARKVTVIGASVKGVRIDAGQTRDFGPQAKLLLTSRGKQPELNKPVVLAPNGKKVEKEEKSFLQKYWWMIGIAIFLAMSGGGGDAK</sequence>
<dbReference type="AlphaFoldDB" id="A0A2T3A3L0"/>
<evidence type="ECO:0008006" key="5">
    <source>
        <dbReference type="Google" id="ProtNLM"/>
    </source>
</evidence>
<keyword evidence="4" id="KW-1185">Reference proteome</keyword>
<keyword evidence="2" id="KW-0732">Signal</keyword>
<feature type="chain" id="PRO_5015455834" description="Cyclin-dependent protein kinase regulator pho80" evidence="2">
    <location>
        <begin position="20"/>
        <end position="204"/>
    </location>
</feature>
<feature type="signal peptide" evidence="2">
    <location>
        <begin position="1"/>
        <end position="19"/>
    </location>
</feature>
<keyword evidence="1" id="KW-0812">Transmembrane</keyword>
<dbReference type="Proteomes" id="UP000241462">
    <property type="component" value="Unassembled WGS sequence"/>
</dbReference>
<evidence type="ECO:0000256" key="1">
    <source>
        <dbReference type="SAM" id="Phobius"/>
    </source>
</evidence>
<gene>
    <name evidence="3" type="ORF">BD289DRAFT_371598</name>
</gene>
<dbReference type="PANTHER" id="PTHR39219">
    <property type="entry name" value="ER MEMBRANE PROTEIN COMPLEX SUBUNIT 10"/>
    <property type="match status" value="1"/>
</dbReference>
<reference evidence="3 4" key="1">
    <citation type="journal article" date="2018" name="Mycol. Prog.">
        <title>Coniella lustricola, a new species from submerged detritus.</title>
        <authorList>
            <person name="Raudabaugh D.B."/>
            <person name="Iturriaga T."/>
            <person name="Carver A."/>
            <person name="Mondo S."/>
            <person name="Pangilinan J."/>
            <person name="Lipzen A."/>
            <person name="He G."/>
            <person name="Amirebrahimi M."/>
            <person name="Grigoriev I.V."/>
            <person name="Miller A.N."/>
        </authorList>
    </citation>
    <scope>NUCLEOTIDE SEQUENCE [LARGE SCALE GENOMIC DNA]</scope>
    <source>
        <strain evidence="3 4">B22-T-1</strain>
    </source>
</reference>
<dbReference type="STRING" id="2025994.A0A2T3A3L0"/>
<feature type="transmembrane region" description="Helical" evidence="1">
    <location>
        <begin position="184"/>
        <end position="201"/>
    </location>
</feature>
<evidence type="ECO:0000256" key="2">
    <source>
        <dbReference type="SAM" id="SignalP"/>
    </source>
</evidence>
<name>A0A2T3A3L0_9PEZI</name>
<organism evidence="3 4">
    <name type="scientific">Coniella lustricola</name>
    <dbReference type="NCBI Taxonomy" id="2025994"/>
    <lineage>
        <taxon>Eukaryota</taxon>
        <taxon>Fungi</taxon>
        <taxon>Dikarya</taxon>
        <taxon>Ascomycota</taxon>
        <taxon>Pezizomycotina</taxon>
        <taxon>Sordariomycetes</taxon>
        <taxon>Sordariomycetidae</taxon>
        <taxon>Diaporthales</taxon>
        <taxon>Schizoparmaceae</taxon>
        <taxon>Coniella</taxon>
    </lineage>
</organism>
<dbReference type="PANTHER" id="PTHR39219:SF1">
    <property type="entry name" value="ER MEMBRANE PROTEIN COMPLEX SUBUNIT 10"/>
    <property type="match status" value="1"/>
</dbReference>
<dbReference type="OrthoDB" id="1894652at2759"/>
<keyword evidence="1" id="KW-0472">Membrane</keyword>
<evidence type="ECO:0000313" key="4">
    <source>
        <dbReference type="Proteomes" id="UP000241462"/>
    </source>
</evidence>
<accession>A0A2T3A3L0</accession>
<dbReference type="EMBL" id="KZ678483">
    <property type="protein sequence ID" value="PSR82256.1"/>
    <property type="molecule type" value="Genomic_DNA"/>
</dbReference>
<keyword evidence="1" id="KW-1133">Transmembrane helix</keyword>
<protein>
    <recommendedName>
        <fullName evidence="5">Cyclin-dependent protein kinase regulator pho80</fullName>
    </recommendedName>
</protein>
<evidence type="ECO:0000313" key="3">
    <source>
        <dbReference type="EMBL" id="PSR82256.1"/>
    </source>
</evidence>